<dbReference type="PANTHER" id="PTHR47377:SF1">
    <property type="entry name" value="RHODANESE-LIKE DOMAIN-CONTAINING PROTEIN 4, CHLOROPLASTIC"/>
    <property type="match status" value="1"/>
</dbReference>
<reference evidence="2" key="2">
    <citation type="submission" date="2020-11" db="EMBL/GenBank/DDBJ databases">
        <title>Description of novel Gluconobacter species.</title>
        <authorList>
            <person name="Cleenwerck I."/>
            <person name="Cnockaert M."/>
            <person name="Borremans W."/>
            <person name="Wieme A.D."/>
            <person name="De Vuyst L."/>
            <person name="Vandamme P."/>
        </authorList>
    </citation>
    <scope>NUCLEOTIDE SEQUENCE</scope>
    <source>
        <strain evidence="2">R71697</strain>
    </source>
</reference>
<dbReference type="PANTHER" id="PTHR47377">
    <property type="entry name" value="RHODANESE-LIKE DOMAIN-CONTAINING PROTEIN 4, CHLOROPLASTIC"/>
    <property type="match status" value="1"/>
</dbReference>
<proteinExistence type="predicted"/>
<evidence type="ECO:0000313" key="3">
    <source>
        <dbReference type="Proteomes" id="UP000661006"/>
    </source>
</evidence>
<evidence type="ECO:0000313" key="2">
    <source>
        <dbReference type="EMBL" id="MBF0869481.1"/>
    </source>
</evidence>
<dbReference type="InterPro" id="IPR044240">
    <property type="entry name" value="STR4-like"/>
</dbReference>
<dbReference type="InterPro" id="IPR036873">
    <property type="entry name" value="Rhodanese-like_dom_sf"/>
</dbReference>
<dbReference type="Gene3D" id="3.40.250.10">
    <property type="entry name" value="Rhodanese-like domain"/>
    <property type="match status" value="1"/>
</dbReference>
<dbReference type="InterPro" id="IPR001763">
    <property type="entry name" value="Rhodanese-like_dom"/>
</dbReference>
<dbReference type="AlphaFoldDB" id="A0A9Q2FII8"/>
<evidence type="ECO:0000259" key="1">
    <source>
        <dbReference type="PROSITE" id="PS50206"/>
    </source>
</evidence>
<dbReference type="SUPFAM" id="SSF52821">
    <property type="entry name" value="Rhodanese/Cell cycle control phosphatase"/>
    <property type="match status" value="1"/>
</dbReference>
<gene>
    <name evidence="2" type="ORF">HKD32_01235</name>
</gene>
<dbReference type="PROSITE" id="PS50206">
    <property type="entry name" value="RHODANESE_3"/>
    <property type="match status" value="1"/>
</dbReference>
<organism evidence="2 3">
    <name type="scientific">Gluconobacter japonicus</name>
    <dbReference type="NCBI Taxonomy" id="376620"/>
    <lineage>
        <taxon>Bacteria</taxon>
        <taxon>Pseudomonadati</taxon>
        <taxon>Pseudomonadota</taxon>
        <taxon>Alphaproteobacteria</taxon>
        <taxon>Acetobacterales</taxon>
        <taxon>Acetobacteraceae</taxon>
        <taxon>Gluconobacter</taxon>
    </lineage>
</organism>
<accession>A0A9Q2FII8</accession>
<reference evidence="2" key="1">
    <citation type="submission" date="2020-04" db="EMBL/GenBank/DDBJ databases">
        <authorList>
            <person name="Sombolestani A."/>
        </authorList>
    </citation>
    <scope>NUCLEOTIDE SEQUENCE</scope>
    <source>
        <strain evidence="2">R71697</strain>
    </source>
</reference>
<comment type="caution">
    <text evidence="2">The sequence shown here is derived from an EMBL/GenBank/DDBJ whole genome shotgun (WGS) entry which is preliminary data.</text>
</comment>
<dbReference type="EMBL" id="JABCQN010000001">
    <property type="protein sequence ID" value="MBF0869481.1"/>
    <property type="molecule type" value="Genomic_DNA"/>
</dbReference>
<dbReference type="SMART" id="SM00450">
    <property type="entry name" value="RHOD"/>
    <property type="match status" value="1"/>
</dbReference>
<feature type="domain" description="Rhodanese" evidence="1">
    <location>
        <begin position="19"/>
        <end position="128"/>
    </location>
</feature>
<protein>
    <recommendedName>
        <fullName evidence="1">Rhodanese domain-containing protein</fullName>
    </recommendedName>
</protein>
<name>A0A9Q2FII8_GLUJA</name>
<dbReference type="Proteomes" id="UP000661006">
    <property type="component" value="Unassembled WGS sequence"/>
</dbReference>
<sequence length="134" mass="14484">MRKAMKVLTAKQAWDVLANEAGSVLVDVRTPVEWAEIGLPDSAALPRPVVCLTWQPGLEQIFLEGLLDAVPDQNNRVLFLCRSGMRSHNAALLAEHAGYADVTNIVDGFEDKHGPGTGWRAGGLPFTHRPLSGS</sequence>
<dbReference type="Pfam" id="PF00581">
    <property type="entry name" value="Rhodanese"/>
    <property type="match status" value="1"/>
</dbReference>